<proteinExistence type="predicted"/>
<dbReference type="Proteomes" id="UP000002183">
    <property type="component" value="Segment"/>
</dbReference>
<dbReference type="EMBL" id="FJ174691">
    <property type="protein sequence ID" value="ACI12434.1"/>
    <property type="molecule type" value="Genomic_DNA"/>
</dbReference>
<name>B5U4Y8_9CAUD</name>
<feature type="region of interest" description="Disordered" evidence="2">
    <location>
        <begin position="201"/>
        <end position="254"/>
    </location>
</feature>
<organism evidence="3 4">
    <name type="scientific">Mycobacterium phage Konstantine</name>
    <dbReference type="NCBI Taxonomy" id="563121"/>
    <lineage>
        <taxon>Viruses</taxon>
        <taxon>Duplodnaviria</taxon>
        <taxon>Heunggongvirae</taxon>
        <taxon>Uroviricota</taxon>
        <taxon>Caudoviricetes</taxon>
        <taxon>Konstantinevirus</taxon>
        <taxon>Konstantinevirus konstantine</taxon>
    </lineage>
</organism>
<gene>
    <name evidence="3" type="primary">18</name>
    <name evidence="3" type="ORF">KONSTANTINE_18</name>
</gene>
<keyword evidence="4" id="KW-1185">Reference proteome</keyword>
<accession>B5U4Y8</accession>
<evidence type="ECO:0000256" key="2">
    <source>
        <dbReference type="SAM" id="MobiDB-lite"/>
    </source>
</evidence>
<feature type="compositionally biased region" description="Basic and acidic residues" evidence="2">
    <location>
        <begin position="57"/>
        <end position="67"/>
    </location>
</feature>
<sequence length="254" mass="27661">MKSVFSPVLAGMDMAQKQNYLKITSAWPIFGGEDNKPDDQGDNGTQSGNASGGSSGDGKDDKKDDPIVKLQSDPNALAQLLSQTETLANQVQQLTTENADFKQRQEQAEAAQRSKEENQEIEINNLKAQLENVTNILQQKVIENAIANHAKHQWNSVRQVKGELDMSKLKVNLDIDKGIAEIDGIDAELDRIATSSPWLVKAAEQQPPNPQQPQQRQRTSGGAPRPPAPPADKASKRALAMKKFPVLATGVPPQ</sequence>
<protein>
    <recommendedName>
        <fullName evidence="5">Scaffolding protein</fullName>
    </recommendedName>
</protein>
<dbReference type="GeneID" id="6940720"/>
<keyword evidence="1" id="KW-0175">Coiled coil</keyword>
<feature type="region of interest" description="Disordered" evidence="2">
    <location>
        <begin position="28"/>
        <end position="68"/>
    </location>
</feature>
<evidence type="ECO:0000313" key="3">
    <source>
        <dbReference type="EMBL" id="ACI12434.1"/>
    </source>
</evidence>
<evidence type="ECO:0000256" key="1">
    <source>
        <dbReference type="SAM" id="Coils"/>
    </source>
</evidence>
<reference evidence="3 4" key="1">
    <citation type="submission" date="2008-09" db="EMBL/GenBank/DDBJ databases">
        <authorList>
            <person name="Tantoco A.T."/>
            <person name="Edgar R.H."/>
            <person name="Ko C."/>
            <person name="Chambers R.A."/>
            <person name="Jacobs-Sera D."/>
            <person name="Hendrix R.W."/>
            <person name="Hatfull G.F."/>
        </authorList>
    </citation>
    <scope>NUCLEOTIDE SEQUENCE [LARGE SCALE GENOMIC DNA]</scope>
</reference>
<evidence type="ECO:0008006" key="5">
    <source>
        <dbReference type="Google" id="ProtNLM"/>
    </source>
</evidence>
<evidence type="ECO:0000313" key="4">
    <source>
        <dbReference type="Proteomes" id="UP000002183"/>
    </source>
</evidence>
<dbReference type="RefSeq" id="YP_002242075.1">
    <property type="nucleotide sequence ID" value="NC_011292.1"/>
</dbReference>
<feature type="coiled-coil region" evidence="1">
    <location>
        <begin position="77"/>
        <end position="143"/>
    </location>
</feature>
<dbReference type="KEGG" id="vg:6940720"/>
<feature type="compositionally biased region" description="Low complexity" evidence="2">
    <location>
        <begin position="212"/>
        <end position="223"/>
    </location>
</feature>